<name>A0A099GJU5_9RHOB</name>
<dbReference type="RefSeq" id="WP_036707734.1">
    <property type="nucleotide sequence ID" value="NZ_JRKQ01000013.1"/>
</dbReference>
<feature type="transmembrane region" description="Helical" evidence="6">
    <location>
        <begin position="67"/>
        <end position="86"/>
    </location>
</feature>
<evidence type="ECO:0000259" key="7">
    <source>
        <dbReference type="Pfam" id="PF00892"/>
    </source>
</evidence>
<feature type="transmembrane region" description="Helical" evidence="6">
    <location>
        <begin position="7"/>
        <end position="27"/>
    </location>
</feature>
<comment type="caution">
    <text evidence="8">The sequence shown here is derived from an EMBL/GenBank/DDBJ whole genome shotgun (WGS) entry which is preliminary data.</text>
</comment>
<dbReference type="SUPFAM" id="SSF103481">
    <property type="entry name" value="Multidrug resistance efflux transporter EmrE"/>
    <property type="match status" value="2"/>
</dbReference>
<keyword evidence="4 6" id="KW-1133">Transmembrane helix</keyword>
<dbReference type="InterPro" id="IPR050638">
    <property type="entry name" value="AA-Vitamin_Transporters"/>
</dbReference>
<comment type="similarity">
    <text evidence="2">Belongs to the EamA transporter family.</text>
</comment>
<sequence length="303" mass="31894">MDLKSVLMGLAFAAIWASAFTATRIVVVEMPPLFALVVRFAISAVIALGLARAMGQSLRLTRDEARTVVIFGLCQNALYLGLNWMAMQRVEASAAAIIASMMPLLVAFFGWAAGREPLRPQAALGLLLGVTGVVVIMSVRLRHGLDLVGVAMCLVAVVALTVATLVVRGTGGGSNLMAIVGWQMAVGAVALALPSLLLEWGEPVRWTPRLVGALAFSIFIPGILATFIWFRLVTRIGAVRAAAFHFLSPPLGVTIAALALGERFGWSDVVGSLIVAAGILMVQLARVTPAAQRSPTARTDGRS</sequence>
<evidence type="ECO:0000256" key="6">
    <source>
        <dbReference type="SAM" id="Phobius"/>
    </source>
</evidence>
<proteinExistence type="inferred from homology"/>
<feature type="domain" description="EamA" evidence="7">
    <location>
        <begin position="148"/>
        <end position="282"/>
    </location>
</feature>
<reference evidence="8 9" key="2">
    <citation type="submission" date="2014-10" db="EMBL/GenBank/DDBJ databases">
        <title>Paracoccus sanguinis sp. nov., isolated from clinical specimens of New York State patients.</title>
        <authorList>
            <person name="Mingle L.A."/>
            <person name="Cole J.A."/>
            <person name="Lapierre P."/>
            <person name="Musser K.A."/>
        </authorList>
    </citation>
    <scope>NUCLEOTIDE SEQUENCE [LARGE SCALE GENOMIC DNA]</scope>
    <source>
        <strain evidence="8 9">5503</strain>
    </source>
</reference>
<dbReference type="GO" id="GO:0016020">
    <property type="term" value="C:membrane"/>
    <property type="evidence" value="ECO:0007669"/>
    <property type="project" value="UniProtKB-SubCell"/>
</dbReference>
<feature type="transmembrane region" description="Helical" evidence="6">
    <location>
        <begin position="266"/>
        <end position="285"/>
    </location>
</feature>
<evidence type="ECO:0000256" key="3">
    <source>
        <dbReference type="ARBA" id="ARBA00022692"/>
    </source>
</evidence>
<feature type="domain" description="EamA" evidence="7">
    <location>
        <begin position="4"/>
        <end position="137"/>
    </location>
</feature>
<feature type="transmembrane region" description="Helical" evidence="6">
    <location>
        <begin position="33"/>
        <end position="55"/>
    </location>
</feature>
<evidence type="ECO:0000256" key="2">
    <source>
        <dbReference type="ARBA" id="ARBA00007362"/>
    </source>
</evidence>
<dbReference type="Proteomes" id="UP000029858">
    <property type="component" value="Unassembled WGS sequence"/>
</dbReference>
<evidence type="ECO:0000313" key="9">
    <source>
        <dbReference type="Proteomes" id="UP000029858"/>
    </source>
</evidence>
<keyword evidence="5 6" id="KW-0472">Membrane</keyword>
<gene>
    <name evidence="8" type="ORF">IX56_04535</name>
</gene>
<evidence type="ECO:0000256" key="5">
    <source>
        <dbReference type="ARBA" id="ARBA00023136"/>
    </source>
</evidence>
<comment type="subcellular location">
    <subcellularLocation>
        <location evidence="1">Membrane</location>
        <topology evidence="1">Multi-pass membrane protein</topology>
    </subcellularLocation>
</comment>
<feature type="transmembrane region" description="Helical" evidence="6">
    <location>
        <begin position="147"/>
        <end position="167"/>
    </location>
</feature>
<dbReference type="Pfam" id="PF00892">
    <property type="entry name" value="EamA"/>
    <property type="match status" value="2"/>
</dbReference>
<evidence type="ECO:0000256" key="1">
    <source>
        <dbReference type="ARBA" id="ARBA00004141"/>
    </source>
</evidence>
<reference evidence="8 9" key="1">
    <citation type="submission" date="2014-09" db="EMBL/GenBank/DDBJ databases">
        <authorList>
            <person name="McGinnis J.M."/>
            <person name="Wolfgang W.J."/>
        </authorList>
    </citation>
    <scope>NUCLEOTIDE SEQUENCE [LARGE SCALE GENOMIC DNA]</scope>
    <source>
        <strain evidence="8 9">5503</strain>
    </source>
</reference>
<keyword evidence="3 6" id="KW-0812">Transmembrane</keyword>
<organism evidence="8 9">
    <name type="scientific">Paracoccus sanguinis</name>
    <dbReference type="NCBI Taxonomy" id="1545044"/>
    <lineage>
        <taxon>Bacteria</taxon>
        <taxon>Pseudomonadati</taxon>
        <taxon>Pseudomonadota</taxon>
        <taxon>Alphaproteobacteria</taxon>
        <taxon>Rhodobacterales</taxon>
        <taxon>Paracoccaceae</taxon>
        <taxon>Paracoccus</taxon>
    </lineage>
</organism>
<evidence type="ECO:0000313" key="8">
    <source>
        <dbReference type="EMBL" id="KGJ23034.1"/>
    </source>
</evidence>
<feature type="transmembrane region" description="Helical" evidence="6">
    <location>
        <begin position="210"/>
        <end position="230"/>
    </location>
</feature>
<evidence type="ECO:0000256" key="4">
    <source>
        <dbReference type="ARBA" id="ARBA00022989"/>
    </source>
</evidence>
<protein>
    <submittedName>
        <fullName evidence="8">Peptide ABC transporter permease</fullName>
    </submittedName>
</protein>
<dbReference type="PANTHER" id="PTHR32322:SF2">
    <property type="entry name" value="EAMA DOMAIN-CONTAINING PROTEIN"/>
    <property type="match status" value="1"/>
</dbReference>
<accession>A0A099GJU5</accession>
<feature type="transmembrane region" description="Helical" evidence="6">
    <location>
        <begin position="179"/>
        <end position="198"/>
    </location>
</feature>
<feature type="transmembrane region" description="Helical" evidence="6">
    <location>
        <begin position="242"/>
        <end position="260"/>
    </location>
</feature>
<feature type="transmembrane region" description="Helical" evidence="6">
    <location>
        <begin position="92"/>
        <end position="111"/>
    </location>
</feature>
<dbReference type="EMBL" id="JRKQ01000013">
    <property type="protein sequence ID" value="KGJ23034.1"/>
    <property type="molecule type" value="Genomic_DNA"/>
</dbReference>
<feature type="transmembrane region" description="Helical" evidence="6">
    <location>
        <begin position="123"/>
        <end position="141"/>
    </location>
</feature>
<dbReference type="Gene3D" id="1.10.3730.20">
    <property type="match status" value="1"/>
</dbReference>
<dbReference type="AlphaFoldDB" id="A0A099GJU5"/>
<dbReference type="InterPro" id="IPR000620">
    <property type="entry name" value="EamA_dom"/>
</dbReference>
<dbReference type="InterPro" id="IPR037185">
    <property type="entry name" value="EmrE-like"/>
</dbReference>
<dbReference type="PANTHER" id="PTHR32322">
    <property type="entry name" value="INNER MEMBRANE TRANSPORTER"/>
    <property type="match status" value="1"/>
</dbReference>